<dbReference type="EMBL" id="BARS01053063">
    <property type="protein sequence ID" value="GAG48373.1"/>
    <property type="molecule type" value="Genomic_DNA"/>
</dbReference>
<feature type="domain" description="Recombinase" evidence="1">
    <location>
        <begin position="17"/>
        <end position="146"/>
    </location>
</feature>
<dbReference type="PANTHER" id="PTHR30461">
    <property type="entry name" value="DNA-INVERTASE FROM LAMBDOID PROPHAGE"/>
    <property type="match status" value="1"/>
</dbReference>
<dbReference type="AlphaFoldDB" id="X0YIG1"/>
<proteinExistence type="predicted"/>
<dbReference type="PROSITE" id="PS51737">
    <property type="entry name" value="RECOMBINASE_DNA_BIND"/>
    <property type="match status" value="1"/>
</dbReference>
<dbReference type="GO" id="GO:0003677">
    <property type="term" value="F:DNA binding"/>
    <property type="evidence" value="ECO:0007669"/>
    <property type="project" value="InterPro"/>
</dbReference>
<dbReference type="InterPro" id="IPR025827">
    <property type="entry name" value="Zn_ribbon_recom_dom"/>
</dbReference>
<dbReference type="Gene3D" id="3.90.1750.20">
    <property type="entry name" value="Putative Large Serine Recombinase, Chain B, Domain 2"/>
    <property type="match status" value="1"/>
</dbReference>
<sequence>MMKGVQQGNWQGARFSPFGYVYNKAKKLLEVEEREANIVKLIYTMYLAGKSTYDIAAYLDKKGYKTRTGKQFYNKFICDILKNQIYTGKIVWNKKHYDKNQKTKKHYKYIRNDPSKILVAQGKHKPIIDEEDFAEVQRLLANKTRTWRPRVKNQEYLLTGLITCAKCNHRYAGVSSISNHRLNRKKRWYRCSGPHSSHINCTNRAVKAEDIEPEATKIVAQLIQNE</sequence>
<dbReference type="InterPro" id="IPR050639">
    <property type="entry name" value="SSR_resolvase"/>
</dbReference>
<reference evidence="2" key="1">
    <citation type="journal article" date="2014" name="Front. Microbiol.">
        <title>High frequency of phylogenetically diverse reductive dehalogenase-homologous genes in deep subseafloor sedimentary metagenomes.</title>
        <authorList>
            <person name="Kawai M."/>
            <person name="Futagami T."/>
            <person name="Toyoda A."/>
            <person name="Takaki Y."/>
            <person name="Nishi S."/>
            <person name="Hori S."/>
            <person name="Arai W."/>
            <person name="Tsubouchi T."/>
            <person name="Morono Y."/>
            <person name="Uchiyama I."/>
            <person name="Ito T."/>
            <person name="Fujiyama A."/>
            <person name="Inagaki F."/>
            <person name="Takami H."/>
        </authorList>
    </citation>
    <scope>NUCLEOTIDE SEQUENCE</scope>
    <source>
        <strain evidence="2">Expedition CK06-06</strain>
    </source>
</reference>
<gene>
    <name evidence="2" type="ORF">S01H1_78805</name>
</gene>
<dbReference type="GO" id="GO:0000150">
    <property type="term" value="F:DNA strand exchange activity"/>
    <property type="evidence" value="ECO:0007669"/>
    <property type="project" value="InterPro"/>
</dbReference>
<feature type="non-terminal residue" evidence="2">
    <location>
        <position position="226"/>
    </location>
</feature>
<dbReference type="Pfam" id="PF13408">
    <property type="entry name" value="Zn_ribbon_recom"/>
    <property type="match status" value="1"/>
</dbReference>
<dbReference type="InterPro" id="IPR011109">
    <property type="entry name" value="DNA_bind_recombinase_dom"/>
</dbReference>
<dbReference type="InterPro" id="IPR038109">
    <property type="entry name" value="DNA_bind_recomb_sf"/>
</dbReference>
<evidence type="ECO:0000259" key="1">
    <source>
        <dbReference type="PROSITE" id="PS51737"/>
    </source>
</evidence>
<comment type="caution">
    <text evidence="2">The sequence shown here is derived from an EMBL/GenBank/DDBJ whole genome shotgun (WGS) entry which is preliminary data.</text>
</comment>
<dbReference type="Pfam" id="PF07508">
    <property type="entry name" value="Recombinase"/>
    <property type="match status" value="1"/>
</dbReference>
<name>X0YIG1_9ZZZZ</name>
<protein>
    <recommendedName>
        <fullName evidence="1">Recombinase domain-containing protein</fullName>
    </recommendedName>
</protein>
<accession>X0YIG1</accession>
<evidence type="ECO:0000313" key="2">
    <source>
        <dbReference type="EMBL" id="GAG48373.1"/>
    </source>
</evidence>
<organism evidence="2">
    <name type="scientific">marine sediment metagenome</name>
    <dbReference type="NCBI Taxonomy" id="412755"/>
    <lineage>
        <taxon>unclassified sequences</taxon>
        <taxon>metagenomes</taxon>
        <taxon>ecological metagenomes</taxon>
    </lineage>
</organism>
<dbReference type="PANTHER" id="PTHR30461:SF23">
    <property type="entry name" value="DNA RECOMBINASE-RELATED"/>
    <property type="match status" value="1"/>
</dbReference>